<dbReference type="AlphaFoldDB" id="U4R1L9"/>
<evidence type="ECO:0000259" key="2">
    <source>
        <dbReference type="Pfam" id="PF13193"/>
    </source>
</evidence>
<evidence type="ECO:0000313" key="3">
    <source>
        <dbReference type="EMBL" id="EPR10570.1"/>
    </source>
</evidence>
<dbReference type="Proteomes" id="UP000016860">
    <property type="component" value="Unassembled WGS sequence"/>
</dbReference>
<dbReference type="Gene3D" id="3.30.300.30">
    <property type="match status" value="1"/>
</dbReference>
<comment type="caution">
    <text evidence="3">The sequence shown here is derived from an EMBL/GenBank/DDBJ whole genome shotgun (WGS) entry which is preliminary data.</text>
</comment>
<dbReference type="RefSeq" id="WP_020816213.1">
    <property type="nucleotide sequence ID" value="NZ_ATAY01000063.1"/>
</dbReference>
<evidence type="ECO:0000259" key="1">
    <source>
        <dbReference type="Pfam" id="PF00501"/>
    </source>
</evidence>
<dbReference type="Pfam" id="PF00501">
    <property type="entry name" value="AMP-binding"/>
    <property type="match status" value="2"/>
</dbReference>
<feature type="domain" description="AMP-dependent synthetase/ligase" evidence="1">
    <location>
        <begin position="120"/>
        <end position="332"/>
    </location>
</feature>
<gene>
    <name evidence="3" type="ORF">L323_13710</name>
</gene>
<dbReference type="InterPro" id="IPR020845">
    <property type="entry name" value="AMP-binding_CS"/>
</dbReference>
<dbReference type="InterPro" id="IPR000873">
    <property type="entry name" value="AMP-dep_synth/lig_dom"/>
</dbReference>
<reference evidence="3 4" key="1">
    <citation type="journal article" date="2013" name="Genome Announc.">
        <title>Draft Genome Sequence of the Cellulolytic Bacterium Clostridium papyrosolvens C7 (ATCC 700395).</title>
        <authorList>
            <person name="Zepeda V."/>
            <person name="Dassa B."/>
            <person name="Borovok I."/>
            <person name="Lamed R."/>
            <person name="Bayer E.A."/>
            <person name="Cate J.H."/>
        </authorList>
    </citation>
    <scope>NUCLEOTIDE SEQUENCE [LARGE SCALE GENOMIC DNA]</scope>
    <source>
        <strain evidence="3 4">C7</strain>
    </source>
</reference>
<feature type="domain" description="AMP-binding enzyme C-terminal" evidence="2">
    <location>
        <begin position="380"/>
        <end position="452"/>
    </location>
</feature>
<sequence length="460" mass="51173">MMNLFDYIKEYTDSNPSSFAVVAEDRTITYKELYNYIKSNNVTLKKYGFTPMQKVIVKISRQVDFIIALLSLLSVECWVIPVPDDIKQDELEKVINLTGATIFPYENWEFYNCLEYADAVNISDSNNTGILHLTSGSTGAPKLCIRTLHGLTCEGLSFKNTFSITTQERVLSASPLYHSYALGAAIMGAFVSGSCIYTIDSFVPRKVLKIIQNNSITFFILVPAMASLICNTISDQKYDLSSLRIALVGAGPIKEQVYNKFKEKYGVALLSNYGSTETGALVSRLDPLTYTSIGKPMDGVEIKLCNENGEKVGTGETGEIMVKCDGMLKAYFGISEPPFDKDGFFAMGDIAVQDSDGYVYIKGRKKLLINVGGKKVNPYEVEEVLMELTGVRECMVTGYINQNEEERVSAYIVGDGVTESQIRSFCSEKLSQHKIPNEIIFTDCIPKNKLGKVIHQELKR</sequence>
<dbReference type="InterPro" id="IPR045851">
    <property type="entry name" value="AMP-bd_C_sf"/>
</dbReference>
<name>U4R1L9_9FIRM</name>
<dbReference type="EMBL" id="ATAY01000063">
    <property type="protein sequence ID" value="EPR10570.1"/>
    <property type="molecule type" value="Genomic_DNA"/>
</dbReference>
<dbReference type="CDD" id="cd04433">
    <property type="entry name" value="AFD_class_I"/>
    <property type="match status" value="1"/>
</dbReference>
<dbReference type="PROSITE" id="PS00455">
    <property type="entry name" value="AMP_BINDING"/>
    <property type="match status" value="1"/>
</dbReference>
<organism evidence="3 4">
    <name type="scientific">Ruminiclostridium papyrosolvens C7</name>
    <dbReference type="NCBI Taxonomy" id="1330534"/>
    <lineage>
        <taxon>Bacteria</taxon>
        <taxon>Bacillati</taxon>
        <taxon>Bacillota</taxon>
        <taxon>Clostridia</taxon>
        <taxon>Eubacteriales</taxon>
        <taxon>Oscillospiraceae</taxon>
        <taxon>Ruminiclostridium</taxon>
    </lineage>
</organism>
<dbReference type="STRING" id="1330534.L323_13710"/>
<proteinExistence type="predicted"/>
<dbReference type="InterPro" id="IPR025110">
    <property type="entry name" value="AMP-bd_C"/>
</dbReference>
<dbReference type="PANTHER" id="PTHR24096">
    <property type="entry name" value="LONG-CHAIN-FATTY-ACID--COA LIGASE"/>
    <property type="match status" value="1"/>
</dbReference>
<evidence type="ECO:0000313" key="4">
    <source>
        <dbReference type="Proteomes" id="UP000016860"/>
    </source>
</evidence>
<dbReference type="Gene3D" id="3.40.50.12780">
    <property type="entry name" value="N-terminal domain of ligase-like"/>
    <property type="match status" value="1"/>
</dbReference>
<dbReference type="GO" id="GO:0016405">
    <property type="term" value="F:CoA-ligase activity"/>
    <property type="evidence" value="ECO:0007669"/>
    <property type="project" value="TreeGrafter"/>
</dbReference>
<feature type="domain" description="AMP-dependent synthetase/ligase" evidence="1">
    <location>
        <begin position="13"/>
        <end position="102"/>
    </location>
</feature>
<dbReference type="Pfam" id="PF13193">
    <property type="entry name" value="AMP-binding_C"/>
    <property type="match status" value="1"/>
</dbReference>
<protein>
    <submittedName>
        <fullName evidence="3">Uncharacterized protein</fullName>
    </submittedName>
</protein>
<dbReference type="PATRIC" id="fig|1330534.3.peg.2722"/>
<accession>U4R1L9</accession>
<dbReference type="InterPro" id="IPR042099">
    <property type="entry name" value="ANL_N_sf"/>
</dbReference>
<dbReference type="SUPFAM" id="SSF56801">
    <property type="entry name" value="Acetyl-CoA synthetase-like"/>
    <property type="match status" value="1"/>
</dbReference>